<feature type="transmembrane region" description="Helical" evidence="1">
    <location>
        <begin position="161"/>
        <end position="183"/>
    </location>
</feature>
<feature type="transmembrane region" description="Helical" evidence="1">
    <location>
        <begin position="242"/>
        <end position="261"/>
    </location>
</feature>
<feature type="transmembrane region" description="Helical" evidence="1">
    <location>
        <begin position="26"/>
        <end position="47"/>
    </location>
</feature>
<feature type="transmembrane region" description="Helical" evidence="1">
    <location>
        <begin position="203"/>
        <end position="222"/>
    </location>
</feature>
<name>A0ABY9HBL8_9MOLU</name>
<evidence type="ECO:0000256" key="1">
    <source>
        <dbReference type="SAM" id="Phobius"/>
    </source>
</evidence>
<proteinExistence type="predicted"/>
<feature type="transmembrane region" description="Helical" evidence="1">
    <location>
        <begin position="59"/>
        <end position="77"/>
    </location>
</feature>
<accession>A0ABY9HBL8</accession>
<keyword evidence="1" id="KW-0472">Membrane</keyword>
<keyword evidence="1" id="KW-1133">Transmembrane helix</keyword>
<sequence>MLKELFNEGTAATVTTVVEAPKSMSITFQIFLWMSVVFIISLSLPQLFKLIKEKRTGNVSFLSFWIFHIGILLWVIWGATNQLGLGMLNVMIADGISLYVNGIMTILLYYHKKEFTVKQKVAGYVGVGLTWVLGAMFIAFYCVDMAAYSQLSEAAQKTFKGTFQVAAGASTAMGFIFPAFTTLAFTPQLIQSFKTNEWQGVTYWMYVLYVVNNIIWIVWWGLGMGLESYKATPNYGSLIAGMVWQVISLTIFSIQLGFTLYDKALLKKGVDRTKKAA</sequence>
<dbReference type="EMBL" id="CP132191">
    <property type="protein sequence ID" value="WLP85575.1"/>
    <property type="molecule type" value="Genomic_DNA"/>
</dbReference>
<dbReference type="Gene3D" id="1.20.1280.290">
    <property type="match status" value="2"/>
</dbReference>
<protein>
    <submittedName>
        <fullName evidence="2">PQ-loop domain-containing transporter</fullName>
    </submittedName>
</protein>
<keyword evidence="1" id="KW-0812">Transmembrane</keyword>
<organism evidence="2 3">
    <name type="scientific">Mycoplasma seminis</name>
    <dbReference type="NCBI Taxonomy" id="512749"/>
    <lineage>
        <taxon>Bacteria</taxon>
        <taxon>Bacillati</taxon>
        <taxon>Mycoplasmatota</taxon>
        <taxon>Mollicutes</taxon>
        <taxon>Mycoplasmataceae</taxon>
        <taxon>Mycoplasma</taxon>
    </lineage>
</organism>
<dbReference type="RefSeq" id="WP_305938005.1">
    <property type="nucleotide sequence ID" value="NZ_CP132191.1"/>
</dbReference>
<feature type="transmembrane region" description="Helical" evidence="1">
    <location>
        <begin position="83"/>
        <end position="109"/>
    </location>
</feature>
<keyword evidence="3" id="KW-1185">Reference proteome</keyword>
<gene>
    <name evidence="2" type="ORF">Q8852_00150</name>
</gene>
<reference evidence="2" key="1">
    <citation type="submission" date="2023-08" db="EMBL/GenBank/DDBJ databases">
        <title>Complete genome sequence of Mycoplasma seminis 2200.</title>
        <authorList>
            <person name="Spergser J."/>
        </authorList>
    </citation>
    <scope>NUCLEOTIDE SEQUENCE [LARGE SCALE GENOMIC DNA]</scope>
    <source>
        <strain evidence="2">2200</strain>
    </source>
</reference>
<evidence type="ECO:0000313" key="2">
    <source>
        <dbReference type="EMBL" id="WLP85575.1"/>
    </source>
</evidence>
<dbReference type="Proteomes" id="UP001237011">
    <property type="component" value="Chromosome"/>
</dbReference>
<feature type="transmembrane region" description="Helical" evidence="1">
    <location>
        <begin position="121"/>
        <end position="141"/>
    </location>
</feature>
<evidence type="ECO:0000313" key="3">
    <source>
        <dbReference type="Proteomes" id="UP001237011"/>
    </source>
</evidence>